<gene>
    <name evidence="4" type="ORF">I2501_30290</name>
</gene>
<evidence type="ECO:0000259" key="3">
    <source>
        <dbReference type="Pfam" id="PF12696"/>
    </source>
</evidence>
<comment type="caution">
    <text evidence="4">The sequence shown here is derived from an EMBL/GenBank/DDBJ whole genome shotgun (WGS) entry which is preliminary data.</text>
</comment>
<keyword evidence="2" id="KW-0812">Transmembrane</keyword>
<evidence type="ECO:0000313" key="5">
    <source>
        <dbReference type="Proteomes" id="UP000657385"/>
    </source>
</evidence>
<keyword evidence="5" id="KW-1185">Reference proteome</keyword>
<dbReference type="InterPro" id="IPR032689">
    <property type="entry name" value="TraG-D_C"/>
</dbReference>
<protein>
    <submittedName>
        <fullName evidence="4">TraM recognition domain-containing protein</fullName>
    </submittedName>
</protein>
<feature type="transmembrane region" description="Helical" evidence="2">
    <location>
        <begin position="45"/>
        <end position="65"/>
    </location>
</feature>
<feature type="domain" description="TraD/TraG TraM recognition site" evidence="3">
    <location>
        <begin position="463"/>
        <end position="531"/>
    </location>
</feature>
<dbReference type="InterPro" id="IPR027417">
    <property type="entry name" value="P-loop_NTPase"/>
</dbReference>
<evidence type="ECO:0000256" key="1">
    <source>
        <dbReference type="SAM" id="MobiDB-lite"/>
    </source>
</evidence>
<evidence type="ECO:0000256" key="2">
    <source>
        <dbReference type="SAM" id="Phobius"/>
    </source>
</evidence>
<name>A0A931B8B8_9ACTN</name>
<reference evidence="4" key="1">
    <citation type="submission" date="2020-11" db="EMBL/GenBank/DDBJ databases">
        <title>Isolation and identification of active actinomycetes.</title>
        <authorList>
            <person name="Yu B."/>
        </authorList>
    </citation>
    <scope>NUCLEOTIDE SEQUENCE</scope>
    <source>
        <strain evidence="4">NEAU-YB345</strain>
    </source>
</reference>
<feature type="compositionally biased region" description="Pro residues" evidence="1">
    <location>
        <begin position="144"/>
        <end position="153"/>
    </location>
</feature>
<dbReference type="SUPFAM" id="SSF52540">
    <property type="entry name" value="P-loop containing nucleoside triphosphate hydrolases"/>
    <property type="match status" value="1"/>
</dbReference>
<dbReference type="CDD" id="cd01127">
    <property type="entry name" value="TrwB_TraG_TraD_VirD4"/>
    <property type="match status" value="1"/>
</dbReference>
<dbReference type="Gene3D" id="3.40.50.300">
    <property type="entry name" value="P-loop containing nucleotide triphosphate hydrolases"/>
    <property type="match status" value="1"/>
</dbReference>
<keyword evidence="2" id="KW-0472">Membrane</keyword>
<dbReference type="AlphaFoldDB" id="A0A931B8B8"/>
<organism evidence="4 5">
    <name type="scientific">Streptacidiphilus fuscans</name>
    <dbReference type="NCBI Taxonomy" id="2789292"/>
    <lineage>
        <taxon>Bacteria</taxon>
        <taxon>Bacillati</taxon>
        <taxon>Actinomycetota</taxon>
        <taxon>Actinomycetes</taxon>
        <taxon>Kitasatosporales</taxon>
        <taxon>Streptomycetaceae</taxon>
        <taxon>Streptacidiphilus</taxon>
    </lineage>
</organism>
<dbReference type="Proteomes" id="UP000657385">
    <property type="component" value="Unassembled WGS sequence"/>
</dbReference>
<accession>A0A931B8B8</accession>
<sequence length="587" mass="60904">MDHGHFPHPLPFLSTASAIRHLATDPNDLPGAWPTTTASTLPSALAFWLTFFAMLALVLAGLIAVATARARHRAAVAAASAALAASTPGSGTGSGAGSAGTVPEGAFPRQADDEGAVRADAAPTTAYAEPWPDSGSPISGSPTSGPPVTPPPGAGIAPAPTQPRPWYVGEAAATFTLPPGTTCVFAPEATATARRSLVQRVIADATTQPLVVVGADPALWEQRPAHRRASRFDPQQISAEDPEHPRGRWAPHGGCEDPAVATARAHALLLPTTRPTSDASDVQEKAVRDLAETLLRCWLHAAALDNRPFRHVARWASTAGGASGGSGAPRQEAVAILNTTDAHRSGEGWGGLLQAALLHPSPSLDAALARIRAALASVGELHILAACTPDSPSAALDPGMLLREGEVNSLYVLGQAGETRLRDDVPGMSHSAMPLLTALVDDTFERARRAAARSASGRIDPALLWVLDDVAAVAPFPGLPELMARGGPMGLHALAVLRSPEQARARWGERAVHSLWTNSDNRAVLGPLEPQALTALLVGLNYSLPGGGPARPESIGPESIRLGRDELLLLPGRRPDGATPQRFRIGS</sequence>
<dbReference type="Pfam" id="PF12696">
    <property type="entry name" value="TraG-D_C"/>
    <property type="match status" value="1"/>
</dbReference>
<feature type="region of interest" description="Disordered" evidence="1">
    <location>
        <begin position="85"/>
        <end position="164"/>
    </location>
</feature>
<keyword evidence="2" id="KW-1133">Transmembrane helix</keyword>
<feature type="region of interest" description="Disordered" evidence="1">
    <location>
        <begin position="224"/>
        <end position="248"/>
    </location>
</feature>
<proteinExistence type="predicted"/>
<dbReference type="EMBL" id="JADPRT010000015">
    <property type="protein sequence ID" value="MBF9072324.1"/>
    <property type="molecule type" value="Genomic_DNA"/>
</dbReference>
<dbReference type="RefSeq" id="WP_196197474.1">
    <property type="nucleotide sequence ID" value="NZ_JADPRT010000015.1"/>
</dbReference>
<evidence type="ECO:0000313" key="4">
    <source>
        <dbReference type="EMBL" id="MBF9072324.1"/>
    </source>
</evidence>
<feature type="compositionally biased region" description="Low complexity" evidence="1">
    <location>
        <begin position="130"/>
        <end position="143"/>
    </location>
</feature>